<dbReference type="EMBL" id="MGIR01000010">
    <property type="protein sequence ID" value="OGM90663.1"/>
    <property type="molecule type" value="Genomic_DNA"/>
</dbReference>
<dbReference type="InterPro" id="IPR036621">
    <property type="entry name" value="Anticodon-bd_dom_sf"/>
</dbReference>
<feature type="binding site" evidence="6">
    <location>
        <position position="256"/>
    </location>
    <ligand>
        <name>L-histidine</name>
        <dbReference type="ChEBI" id="CHEBI:57595"/>
    </ligand>
</feature>
<dbReference type="InterPro" id="IPR015807">
    <property type="entry name" value="His-tRNA-ligase"/>
</dbReference>
<dbReference type="InterPro" id="IPR004516">
    <property type="entry name" value="HisRS/HisZ"/>
</dbReference>
<sequence length="418" mass="47219">MLFQSPRGMHDILPLDQLWWEKLEKTAKDTAAFYNFRRIEPSIVESEELFKRALGETSDVVEKQLYVLKSEGGLVLRPEFTASMVRAYLQHGLQHLGQPLKLYAMGPVFRHESPQAGRYRELHQLDFEIFSSESDPIYDAQIILALQRFVKNLKVKNVTTYVNTIGCRSCRPGYRRKLLEYYGRHEKELCADCRRRISRNPFRLLDCKDENCVKLKIDAPNILDNLCAACSRHFKAVLEFIEEVKIPYIVTPHLVRGLDYYNRTVFEMFAEGFDFAIAGGGRFDDLAGMLGGKATSATGGAIGLERVLEVMKTGDLKPSMGRAKSKIFLVYVGDLAKKKTLALMEEFGETGVLVAESLGKESLKAQLRAADKSGAALALILGQKEVFEETIILRDLKSGNQETVPLTKIIAEVKKRLK</sequence>
<keyword evidence="5" id="KW-0067">ATP-binding</keyword>
<feature type="binding site" evidence="6">
    <location>
        <position position="128"/>
    </location>
    <ligand>
        <name>L-histidine</name>
        <dbReference type="ChEBI" id="CHEBI:57595"/>
    </ligand>
</feature>
<comment type="subcellular location">
    <subcellularLocation>
        <location evidence="5">Cytoplasm</location>
    </subcellularLocation>
</comment>
<dbReference type="InterPro" id="IPR004154">
    <property type="entry name" value="Anticodon-bd"/>
</dbReference>
<evidence type="ECO:0000313" key="9">
    <source>
        <dbReference type="Proteomes" id="UP000178946"/>
    </source>
</evidence>
<keyword evidence="3 5" id="KW-0030">Aminoacyl-tRNA synthetase</keyword>
<dbReference type="STRING" id="1802557.A3A20_00875"/>
<comment type="similarity">
    <text evidence="1 5">Belongs to the class-II aminoacyl-tRNA synthetase family.</text>
</comment>
<comment type="subunit">
    <text evidence="5">Homodimer.</text>
</comment>
<dbReference type="PIRSF" id="PIRSF001549">
    <property type="entry name" value="His-tRNA_synth"/>
    <property type="match status" value="1"/>
</dbReference>
<dbReference type="PROSITE" id="PS50862">
    <property type="entry name" value="AA_TRNA_LIGASE_II"/>
    <property type="match status" value="1"/>
</dbReference>
<feature type="domain" description="Aminoacyl-transfer RNA synthetases class-II family profile" evidence="7">
    <location>
        <begin position="20"/>
        <end position="311"/>
    </location>
</feature>
<dbReference type="PANTHER" id="PTHR43707:SF1">
    <property type="entry name" value="HISTIDINE--TRNA LIGASE, MITOCHONDRIAL-RELATED"/>
    <property type="match status" value="1"/>
</dbReference>
<dbReference type="EC" id="6.1.1.21" evidence="5"/>
<dbReference type="GO" id="GO:0004821">
    <property type="term" value="F:histidine-tRNA ligase activity"/>
    <property type="evidence" value="ECO:0007669"/>
    <property type="project" value="UniProtKB-UniRule"/>
</dbReference>
<evidence type="ECO:0000256" key="1">
    <source>
        <dbReference type="ARBA" id="ARBA00008226"/>
    </source>
</evidence>
<dbReference type="HAMAP" id="MF_00127">
    <property type="entry name" value="His_tRNA_synth"/>
    <property type="match status" value="1"/>
</dbReference>
<feature type="binding site" evidence="6">
    <location>
        <position position="110"/>
    </location>
    <ligand>
        <name>L-histidine</name>
        <dbReference type="ChEBI" id="CHEBI:57595"/>
    </ligand>
</feature>
<comment type="caution">
    <text evidence="8">The sequence shown here is derived from an EMBL/GenBank/DDBJ whole genome shotgun (WGS) entry which is preliminary data.</text>
</comment>
<name>A0A1F8DPU4_9BACT</name>
<feature type="binding site" evidence="6">
    <location>
        <begin position="260"/>
        <end position="261"/>
    </location>
    <ligand>
        <name>L-histidine</name>
        <dbReference type="ChEBI" id="CHEBI:57595"/>
    </ligand>
</feature>
<dbReference type="GO" id="GO:0005524">
    <property type="term" value="F:ATP binding"/>
    <property type="evidence" value="ECO:0007669"/>
    <property type="project" value="UniProtKB-UniRule"/>
</dbReference>
<evidence type="ECO:0000256" key="2">
    <source>
        <dbReference type="ARBA" id="ARBA00022741"/>
    </source>
</evidence>
<evidence type="ECO:0000256" key="4">
    <source>
        <dbReference type="ARBA" id="ARBA00047639"/>
    </source>
</evidence>
<feature type="binding site" evidence="6">
    <location>
        <begin position="79"/>
        <end position="81"/>
    </location>
    <ligand>
        <name>L-histidine</name>
        <dbReference type="ChEBI" id="CHEBI:57595"/>
    </ligand>
</feature>
<keyword evidence="5" id="KW-0963">Cytoplasm</keyword>
<dbReference type="PANTHER" id="PTHR43707">
    <property type="entry name" value="HISTIDYL-TRNA SYNTHETASE"/>
    <property type="match status" value="1"/>
</dbReference>
<dbReference type="GO" id="GO:0006427">
    <property type="term" value="P:histidyl-tRNA aminoacylation"/>
    <property type="evidence" value="ECO:0007669"/>
    <property type="project" value="UniProtKB-UniRule"/>
</dbReference>
<evidence type="ECO:0000313" key="8">
    <source>
        <dbReference type="EMBL" id="OGM90663.1"/>
    </source>
</evidence>
<protein>
    <recommendedName>
        <fullName evidence="5">Histidine--tRNA ligase</fullName>
        <ecNumber evidence="5">6.1.1.21</ecNumber>
    </recommendedName>
    <alternativeName>
        <fullName evidence="5">Histidyl-tRNA synthetase</fullName>
        <shortName evidence="5">HisRS</shortName>
    </alternativeName>
</protein>
<reference evidence="8 9" key="1">
    <citation type="journal article" date="2016" name="Nat. Commun.">
        <title>Thousands of microbial genomes shed light on interconnected biogeochemical processes in an aquifer system.</title>
        <authorList>
            <person name="Anantharaman K."/>
            <person name="Brown C.T."/>
            <person name="Hug L.A."/>
            <person name="Sharon I."/>
            <person name="Castelle C.J."/>
            <person name="Probst A.J."/>
            <person name="Thomas B.C."/>
            <person name="Singh A."/>
            <person name="Wilkins M.J."/>
            <person name="Karaoz U."/>
            <person name="Brodie E.L."/>
            <person name="Williams K.H."/>
            <person name="Hubbard S.S."/>
            <person name="Banfield J.F."/>
        </authorList>
    </citation>
    <scope>NUCLEOTIDE SEQUENCE [LARGE SCALE GENOMIC DNA]</scope>
</reference>
<dbReference type="Gene3D" id="3.30.930.10">
    <property type="entry name" value="Bira Bifunctional Protein, Domain 2"/>
    <property type="match status" value="1"/>
</dbReference>
<comment type="catalytic activity">
    <reaction evidence="4 5">
        <text>tRNA(His) + L-histidine + ATP = L-histidyl-tRNA(His) + AMP + diphosphate + H(+)</text>
        <dbReference type="Rhea" id="RHEA:17313"/>
        <dbReference type="Rhea" id="RHEA-COMP:9665"/>
        <dbReference type="Rhea" id="RHEA-COMP:9689"/>
        <dbReference type="ChEBI" id="CHEBI:15378"/>
        <dbReference type="ChEBI" id="CHEBI:30616"/>
        <dbReference type="ChEBI" id="CHEBI:33019"/>
        <dbReference type="ChEBI" id="CHEBI:57595"/>
        <dbReference type="ChEBI" id="CHEBI:78442"/>
        <dbReference type="ChEBI" id="CHEBI:78527"/>
        <dbReference type="ChEBI" id="CHEBI:456215"/>
        <dbReference type="EC" id="6.1.1.21"/>
    </reaction>
</comment>
<dbReference type="GO" id="GO:0005737">
    <property type="term" value="C:cytoplasm"/>
    <property type="evidence" value="ECO:0007669"/>
    <property type="project" value="UniProtKB-SubCell"/>
</dbReference>
<dbReference type="Pfam" id="PF03129">
    <property type="entry name" value="HGTP_anticodon"/>
    <property type="match status" value="1"/>
</dbReference>
<evidence type="ECO:0000256" key="3">
    <source>
        <dbReference type="ARBA" id="ARBA00023146"/>
    </source>
</evidence>
<dbReference type="AlphaFoldDB" id="A0A1F8DPU4"/>
<dbReference type="CDD" id="cd00773">
    <property type="entry name" value="HisRS-like_core"/>
    <property type="match status" value="1"/>
</dbReference>
<dbReference type="SUPFAM" id="SSF52954">
    <property type="entry name" value="Class II aaRS ABD-related"/>
    <property type="match status" value="1"/>
</dbReference>
<dbReference type="InterPro" id="IPR045864">
    <property type="entry name" value="aa-tRNA-synth_II/BPL/LPL"/>
</dbReference>
<gene>
    <name evidence="5" type="primary">hisS</name>
    <name evidence="8" type="ORF">A3A20_00875</name>
</gene>
<keyword evidence="5" id="KW-0648">Protein biosynthesis</keyword>
<dbReference type="Gene3D" id="3.40.50.800">
    <property type="entry name" value="Anticodon-binding domain"/>
    <property type="match status" value="1"/>
</dbReference>
<organism evidence="8 9">
    <name type="scientific">Candidatus Wolfebacteria bacterium RIFCSPLOWO2_01_FULL_45_19</name>
    <dbReference type="NCBI Taxonomy" id="1802557"/>
    <lineage>
        <taxon>Bacteria</taxon>
        <taxon>Candidatus Wolfeibacteriota</taxon>
    </lineage>
</organism>
<dbReference type="Pfam" id="PF13393">
    <property type="entry name" value="tRNA-synt_His"/>
    <property type="match status" value="2"/>
</dbReference>
<dbReference type="InterPro" id="IPR041715">
    <property type="entry name" value="HisRS-like_core"/>
</dbReference>
<evidence type="ECO:0000259" key="7">
    <source>
        <dbReference type="PROSITE" id="PS50862"/>
    </source>
</evidence>
<keyword evidence="5 8" id="KW-0436">Ligase</keyword>
<dbReference type="InterPro" id="IPR006195">
    <property type="entry name" value="aa-tRNA-synth_II"/>
</dbReference>
<keyword evidence="2 5" id="KW-0547">Nucleotide-binding</keyword>
<dbReference type="Proteomes" id="UP000178946">
    <property type="component" value="Unassembled WGS sequence"/>
</dbReference>
<dbReference type="NCBIfam" id="TIGR00442">
    <property type="entry name" value="hisS"/>
    <property type="match status" value="1"/>
</dbReference>
<dbReference type="SUPFAM" id="SSF55681">
    <property type="entry name" value="Class II aaRS and biotin synthetases"/>
    <property type="match status" value="1"/>
</dbReference>
<evidence type="ECO:0000256" key="5">
    <source>
        <dbReference type="HAMAP-Rule" id="MF_00127"/>
    </source>
</evidence>
<evidence type="ECO:0000256" key="6">
    <source>
        <dbReference type="PIRSR" id="PIRSR001549-1"/>
    </source>
</evidence>
<proteinExistence type="inferred from homology"/>
<accession>A0A1F8DPU4</accession>
<feature type="binding site" evidence="6">
    <location>
        <position position="124"/>
    </location>
    <ligand>
        <name>L-histidine</name>
        <dbReference type="ChEBI" id="CHEBI:57595"/>
    </ligand>
</feature>